<evidence type="ECO:0000313" key="3">
    <source>
        <dbReference type="Proteomes" id="UP001596456"/>
    </source>
</evidence>
<protein>
    <submittedName>
        <fullName evidence="2">DUF885 domain-containing protein</fullName>
    </submittedName>
</protein>
<comment type="caution">
    <text evidence="2">The sequence shown here is derived from an EMBL/GenBank/DDBJ whole genome shotgun (WGS) entry which is preliminary data.</text>
</comment>
<dbReference type="Pfam" id="PF05960">
    <property type="entry name" value="DUF885"/>
    <property type="match status" value="1"/>
</dbReference>
<dbReference type="RefSeq" id="WP_377358522.1">
    <property type="nucleotide sequence ID" value="NZ_JBHTCM010000010.1"/>
</dbReference>
<organism evidence="2 3">
    <name type="scientific">Rhodocista pekingensis</name>
    <dbReference type="NCBI Taxonomy" id="201185"/>
    <lineage>
        <taxon>Bacteria</taxon>
        <taxon>Pseudomonadati</taxon>
        <taxon>Pseudomonadota</taxon>
        <taxon>Alphaproteobacteria</taxon>
        <taxon>Rhodospirillales</taxon>
        <taxon>Azospirillaceae</taxon>
        <taxon>Rhodocista</taxon>
    </lineage>
</organism>
<dbReference type="EMBL" id="JBHTCM010000010">
    <property type="protein sequence ID" value="MFC7333443.1"/>
    <property type="molecule type" value="Genomic_DNA"/>
</dbReference>
<dbReference type="PROSITE" id="PS51318">
    <property type="entry name" value="TAT"/>
    <property type="match status" value="1"/>
</dbReference>
<keyword evidence="3" id="KW-1185">Reference proteome</keyword>
<reference evidence="3" key="1">
    <citation type="journal article" date="2019" name="Int. J. Syst. Evol. Microbiol.">
        <title>The Global Catalogue of Microorganisms (GCM) 10K type strain sequencing project: providing services to taxonomists for standard genome sequencing and annotation.</title>
        <authorList>
            <consortium name="The Broad Institute Genomics Platform"/>
            <consortium name="The Broad Institute Genome Sequencing Center for Infectious Disease"/>
            <person name="Wu L."/>
            <person name="Ma J."/>
        </authorList>
    </citation>
    <scope>NUCLEOTIDE SEQUENCE [LARGE SCALE GENOMIC DNA]</scope>
    <source>
        <strain evidence="3">CGMCC 1.16275</strain>
    </source>
</reference>
<feature type="signal peptide" evidence="1">
    <location>
        <begin position="1"/>
        <end position="27"/>
    </location>
</feature>
<dbReference type="InterPro" id="IPR006311">
    <property type="entry name" value="TAT_signal"/>
</dbReference>
<evidence type="ECO:0000313" key="2">
    <source>
        <dbReference type="EMBL" id="MFC7333443.1"/>
    </source>
</evidence>
<evidence type="ECO:0000256" key="1">
    <source>
        <dbReference type="SAM" id="SignalP"/>
    </source>
</evidence>
<gene>
    <name evidence="2" type="ORF">ACFQPS_09745</name>
</gene>
<dbReference type="Proteomes" id="UP001596456">
    <property type="component" value="Unassembled WGS sequence"/>
</dbReference>
<keyword evidence="1" id="KW-0732">Signal</keyword>
<dbReference type="PANTHER" id="PTHR33361">
    <property type="entry name" value="GLR0591 PROTEIN"/>
    <property type="match status" value="1"/>
</dbReference>
<dbReference type="PANTHER" id="PTHR33361:SF16">
    <property type="entry name" value="DUF885 DOMAIN-CONTAINING PROTEIN"/>
    <property type="match status" value="1"/>
</dbReference>
<name>A0ABW2KVR5_9PROT</name>
<accession>A0ABW2KVR5</accession>
<proteinExistence type="predicted"/>
<dbReference type="InterPro" id="IPR010281">
    <property type="entry name" value="DUF885"/>
</dbReference>
<sequence>MLTRREMLRTGMLGGAAAVAVASLPWAGGTAAAAEGAATGAAAGPSPALDLFFTEFDKAYVERRPQLETSLGLRYDRGDWDDISDEAAQREQALEQEAVARLGAAFDPATLSEQDRLSVELFRFRAQQNAEAFPWRLHAYTINHLYGAHTGMPAFLINQHRVVDAASAAAYVQRLKGIPAQFAVVERETLRRADMGVLPPKFSLAKAIEDARSIIAGAPFDGSGVDSALWADAQAKLARAKLPEAEHKALLTEAESALRDGVKPAYERLLALLASLEARAGTDDGVWKLPQGEDYYRACVRRHTTLPMTPDEVHEFGLSEVKRLHGELDAIRKATGFSGDLPAFLTYLRSDPRFFFPDTDEGREAYLAEARAAVTAMQGKLPLLFRTLPQAPVEVRRVEPFREKSSPPAFYNRPSRDGSRPGIYFINLATMRERPRHEIEAIAYHEAVPGHHMQNAIQQEADNLPIFRRIGGYTVFGEGWGLYAEKLGKEVGLYQDPYSDAGRLNNELWRAIRLVVDSGIHARRWTREQAADYMESNSMIPRESVEREINRYAVNPGQALAYKVGMRAIEDLRAKAAAKLGPAFDLRDFHELILVGGSMPLPILEQVVERWTDARKA</sequence>
<feature type="chain" id="PRO_5047383029" evidence="1">
    <location>
        <begin position="28"/>
        <end position="617"/>
    </location>
</feature>